<feature type="transmembrane region" description="Helical" evidence="11">
    <location>
        <begin position="1136"/>
        <end position="1155"/>
    </location>
</feature>
<dbReference type="PANTHER" id="PTHR24198">
    <property type="entry name" value="ANKYRIN REPEAT AND PROTEIN KINASE DOMAIN-CONTAINING PROTEIN"/>
    <property type="match status" value="1"/>
</dbReference>
<feature type="repeat" description="ANK" evidence="10">
    <location>
        <begin position="524"/>
        <end position="546"/>
    </location>
</feature>
<evidence type="ECO:0000256" key="10">
    <source>
        <dbReference type="PROSITE-ProRule" id="PRU00023"/>
    </source>
</evidence>
<evidence type="ECO:0000256" key="6">
    <source>
        <dbReference type="ARBA" id="ARBA00023043"/>
    </source>
</evidence>
<comment type="subcellular location">
    <subcellularLocation>
        <location evidence="1">Membrane</location>
        <topology evidence="1">Multi-pass membrane protein</topology>
    </subcellularLocation>
</comment>
<feature type="transmembrane region" description="Helical" evidence="11">
    <location>
        <begin position="1217"/>
        <end position="1244"/>
    </location>
</feature>
<feature type="repeat" description="ANK" evidence="10">
    <location>
        <begin position="96"/>
        <end position="128"/>
    </location>
</feature>
<keyword evidence="13" id="KW-1185">Reference proteome</keyword>
<keyword evidence="5 11" id="KW-1133">Transmembrane helix</keyword>
<feature type="repeat" description="ANK" evidence="10">
    <location>
        <begin position="877"/>
        <end position="909"/>
    </location>
</feature>
<evidence type="ECO:0000256" key="3">
    <source>
        <dbReference type="ARBA" id="ARBA00022692"/>
    </source>
</evidence>
<dbReference type="PANTHER" id="PTHR24198:SF165">
    <property type="entry name" value="ANKYRIN REPEAT-CONTAINING PROTEIN-RELATED"/>
    <property type="match status" value="1"/>
</dbReference>
<keyword evidence="8 11" id="KW-0472">Membrane</keyword>
<feature type="repeat" description="ANK" evidence="10">
    <location>
        <begin position="196"/>
        <end position="228"/>
    </location>
</feature>
<feature type="repeat" description="ANK" evidence="10">
    <location>
        <begin position="776"/>
        <end position="808"/>
    </location>
</feature>
<dbReference type="Pfam" id="PF00023">
    <property type="entry name" value="Ank"/>
    <property type="match status" value="2"/>
</dbReference>
<dbReference type="InterPro" id="IPR002110">
    <property type="entry name" value="Ankyrin_rpt"/>
</dbReference>
<keyword evidence="3 11" id="KW-0812">Transmembrane</keyword>
<dbReference type="GO" id="GO:0005262">
    <property type="term" value="F:calcium channel activity"/>
    <property type="evidence" value="ECO:0007669"/>
    <property type="project" value="InterPro"/>
</dbReference>
<feature type="transmembrane region" description="Helical" evidence="11">
    <location>
        <begin position="1167"/>
        <end position="1190"/>
    </location>
</feature>
<feature type="repeat" description="ANK" evidence="10">
    <location>
        <begin position="664"/>
        <end position="696"/>
    </location>
</feature>
<evidence type="ECO:0000256" key="1">
    <source>
        <dbReference type="ARBA" id="ARBA00004141"/>
    </source>
</evidence>
<proteinExistence type="predicted"/>
<dbReference type="Pfam" id="PF00520">
    <property type="entry name" value="Ion_trans"/>
    <property type="match status" value="1"/>
</dbReference>
<sequence length="1465" mass="161232">MRNSSRACRIVCKLLAISDMRMCEDRQKRIPLFYAVQCGNIYTVKTLLRKSTAEQLSHFDNELDTALHVACRNNKGEIAKAITETGVANVNATNKIGWTPLHEVAKNGDEFILRLLYNVKADPNKVDKEERTPLHVAAKFGQTKVVETLIDKFGSSIRARTSDGSTLLHIAAFSGHAETALAFLKRGVPLSMPNKRGALGLHAAAAAGFDDVVKMLISKGTHVDIRTKDNYTALHVAVQASKTTVVETLLGFGADVHIRGGSIGETALHIAAGLTSPKAVDCALMLLKSGAQPDVTRNDGETVLHIAARNPDPNMIRVLLSDGADPMLTSKNGESPLHIAAKSCNSEAVSMILNHLSKTLSADEIASFINSRTFEDGFTAVHYAAQIRKEQIHKPDEDSEIINLLIDYGGQAEIQTLNTNETAMHLAARAGNVAAILSMVAKLGAGTVQIVQNKLSKNGWSPLLEACARGHYDVAKVLLQYNARIDVFDENGRTALHLAAANDHLQITRLLLQNKAFVNSKSKNGEAPLHLAAQNGHVKVVNLLVQEHGASLEAITLDNQTALHFAAKSGQFIVAQALLVLGANPNARDDKGQTPLHLAAENDFSDVVKLFLKMKQNNRGVLTAVDQNGYTCAHIAAMKGSYAVVKELMMIDKAMVIKAKTKSLEETVLHMAAAGGHAKICKILLENGANPEEENAHGLTPLHLGAKYGYVSILEVFDKALWKKCSRKTGLNALHVAAFYGNAEFVIEMLKFVLPSSRSEPPIYNHFVVKEFSTEYGLTPLHLAAQSGHDALVRMLINQGVQVDATSTTLNVIPLHLAAQQGHIAVVGMLLSRSTQQQHAKDWRGRTPLHLAAMNGHYEMVSLLIAQGSNINVMDQNGWTGMHYATKAGYSDVVKLFVKSSADPQAETKDGKIPLCFAAANNHIDCLRFLLKQKHDTHALMEDKKFIFDLMICGKGNDNEPLKEFILQSPSPIDTAVKLSSLYRGLSEKEKERTKDLTNVAQFAENMAVELLGIAAQEYNAAQLLKAKDDRGKQLLDVLIENEQKEVVSYTSVQRYLTEVWNGRVEWSSAKTAAFTTFVFLCPPAWIYFSLPLNTRLGRAPSIKFVCHIVSHVYFTILLTIVVLNLTHKIYEVTSIIPNPVEWILLLWLSGNLVSELSNSGGGSGLGLVKVVILILSAAAIAMHVLAFVIPSVFMKHLDNDQQLHFARTMLYLKNQLFAFALLFAFVQYLDFLTVHHLFGPWAIIIRDLMYDLARFLVILLLFIAGFTLHVTSIFQPAYQPMDEDSAELMRLSSPSQTLEMLFFSLFGLVEPDSMPPLHLVPDFAKIILKLLFGVYLLVTLVVLINLLIAMMSDTYQRIQAQSDTEWKFGRAILIRQMNKRSATPAPINMLTKLWAVLLVAYRNKLRICTQKAQQDLRNEEDIDAFSMSGRLSPGLTTSESKSTLSTALLYILSFVMFLAANNLL</sequence>
<feature type="transmembrane region" description="Helical" evidence="11">
    <location>
        <begin position="1327"/>
        <end position="1349"/>
    </location>
</feature>
<evidence type="ECO:0000313" key="13">
    <source>
        <dbReference type="Proteomes" id="UP000046393"/>
    </source>
</evidence>
<feature type="transmembrane region" description="Helical" evidence="11">
    <location>
        <begin position="1105"/>
        <end position="1124"/>
    </location>
</feature>
<evidence type="ECO:0000256" key="7">
    <source>
        <dbReference type="ARBA" id="ARBA00023065"/>
    </source>
</evidence>
<dbReference type="SMART" id="SM00248">
    <property type="entry name" value="ANK"/>
    <property type="match status" value="26"/>
</dbReference>
<feature type="repeat" description="ANK" evidence="10">
    <location>
        <begin position="129"/>
        <end position="152"/>
    </location>
</feature>
<dbReference type="InterPro" id="IPR005821">
    <property type="entry name" value="Ion_trans_dom"/>
</dbReference>
<feature type="repeat" description="ANK" evidence="10">
    <location>
        <begin position="491"/>
        <end position="523"/>
    </location>
</feature>
<dbReference type="PRINTS" id="PR01415">
    <property type="entry name" value="ANKYRIN"/>
</dbReference>
<dbReference type="PRINTS" id="PR01097">
    <property type="entry name" value="TRNSRECEPTRP"/>
</dbReference>
<feature type="repeat" description="ANK" evidence="10">
    <location>
        <begin position="558"/>
        <end position="590"/>
    </location>
</feature>
<keyword evidence="4" id="KW-0677">Repeat</keyword>
<feature type="repeat" description="ANK" evidence="10">
    <location>
        <begin position="299"/>
        <end position="331"/>
    </location>
</feature>
<dbReference type="PROSITE" id="PS50088">
    <property type="entry name" value="ANK_REPEAT"/>
    <property type="match status" value="16"/>
</dbReference>
<accession>A0A0N5AA62</accession>
<evidence type="ECO:0000256" key="2">
    <source>
        <dbReference type="ARBA" id="ARBA00022448"/>
    </source>
</evidence>
<feature type="repeat" description="ANK" evidence="10">
    <location>
        <begin position="163"/>
        <end position="195"/>
    </location>
</feature>
<feature type="repeat" description="ANK" evidence="10">
    <location>
        <begin position="591"/>
        <end position="613"/>
    </location>
</feature>
<keyword evidence="7" id="KW-0406">Ion transport</keyword>
<feature type="transmembrane region" description="Helical" evidence="11">
    <location>
        <begin position="1256"/>
        <end position="1275"/>
    </location>
</feature>
<protein>
    <submittedName>
        <fullName evidence="14">ANK_REP_REGION domain-containing protein</fullName>
    </submittedName>
</protein>
<feature type="repeat" description="ANK" evidence="10">
    <location>
        <begin position="844"/>
        <end position="876"/>
    </location>
</feature>
<evidence type="ECO:0000256" key="5">
    <source>
        <dbReference type="ARBA" id="ARBA00022989"/>
    </source>
</evidence>
<keyword evidence="2" id="KW-0813">Transport</keyword>
<evidence type="ECO:0000256" key="11">
    <source>
        <dbReference type="SAM" id="Phobius"/>
    </source>
</evidence>
<dbReference type="WBParaSite" id="SMUV_0000102901-mRNA-1">
    <property type="protein sequence ID" value="SMUV_0000102901-mRNA-1"/>
    <property type="gene ID" value="SMUV_0000102901"/>
</dbReference>
<evidence type="ECO:0000313" key="14">
    <source>
        <dbReference type="WBParaSite" id="SMUV_0000102901-mRNA-1"/>
    </source>
</evidence>
<organism evidence="13 14">
    <name type="scientific">Syphacia muris</name>
    <dbReference type="NCBI Taxonomy" id="451379"/>
    <lineage>
        <taxon>Eukaryota</taxon>
        <taxon>Metazoa</taxon>
        <taxon>Ecdysozoa</taxon>
        <taxon>Nematoda</taxon>
        <taxon>Chromadorea</taxon>
        <taxon>Rhabditida</taxon>
        <taxon>Spirurina</taxon>
        <taxon>Oxyuridomorpha</taxon>
        <taxon>Oxyuroidea</taxon>
        <taxon>Oxyuridae</taxon>
        <taxon>Syphacia</taxon>
    </lineage>
</organism>
<feature type="repeat" description="ANK" evidence="10">
    <location>
        <begin position="332"/>
        <end position="364"/>
    </location>
</feature>
<feature type="repeat" description="ANK" evidence="10">
    <location>
        <begin position="229"/>
        <end position="261"/>
    </location>
</feature>
<dbReference type="Pfam" id="PF12796">
    <property type="entry name" value="Ank_2"/>
    <property type="match status" value="9"/>
</dbReference>
<dbReference type="Proteomes" id="UP000046393">
    <property type="component" value="Unplaced"/>
</dbReference>
<reference evidence="14" key="1">
    <citation type="submission" date="2017-02" db="UniProtKB">
        <authorList>
            <consortium name="WormBaseParasite"/>
        </authorList>
    </citation>
    <scope>IDENTIFICATION</scope>
</reference>
<evidence type="ECO:0000256" key="8">
    <source>
        <dbReference type="ARBA" id="ARBA00023136"/>
    </source>
</evidence>
<feature type="transmembrane region" description="Helical" evidence="11">
    <location>
        <begin position="1073"/>
        <end position="1093"/>
    </location>
</feature>
<dbReference type="SUPFAM" id="SSF48403">
    <property type="entry name" value="Ankyrin repeat"/>
    <property type="match status" value="3"/>
</dbReference>
<keyword evidence="9" id="KW-0407">Ion channel</keyword>
<evidence type="ECO:0000256" key="4">
    <source>
        <dbReference type="ARBA" id="ARBA00022737"/>
    </source>
</evidence>
<dbReference type="InterPro" id="IPR002153">
    <property type="entry name" value="TRPC_channel"/>
</dbReference>
<name>A0A0N5AA62_9BILA</name>
<dbReference type="Gene3D" id="1.25.40.20">
    <property type="entry name" value="Ankyrin repeat-containing domain"/>
    <property type="match status" value="6"/>
</dbReference>
<evidence type="ECO:0000256" key="9">
    <source>
        <dbReference type="ARBA" id="ARBA00023303"/>
    </source>
</evidence>
<dbReference type="GO" id="GO:0016020">
    <property type="term" value="C:membrane"/>
    <property type="evidence" value="ECO:0007669"/>
    <property type="project" value="UniProtKB-SubCell"/>
</dbReference>
<feature type="domain" description="Ion transport" evidence="12">
    <location>
        <begin position="1169"/>
        <end position="1363"/>
    </location>
</feature>
<feature type="repeat" description="ANK" evidence="10">
    <location>
        <begin position="458"/>
        <end position="490"/>
    </location>
</feature>
<evidence type="ECO:0000259" key="12">
    <source>
        <dbReference type="Pfam" id="PF00520"/>
    </source>
</evidence>
<dbReference type="InterPro" id="IPR036770">
    <property type="entry name" value="Ankyrin_rpt-contain_sf"/>
</dbReference>
<dbReference type="PROSITE" id="PS50297">
    <property type="entry name" value="ANK_REP_REGION"/>
    <property type="match status" value="16"/>
</dbReference>
<dbReference type="STRING" id="451379.A0A0N5AA62"/>
<keyword evidence="6 10" id="KW-0040">ANK repeat</keyword>